<dbReference type="CDD" id="cd00170">
    <property type="entry name" value="SEC14"/>
    <property type="match status" value="1"/>
</dbReference>
<dbReference type="AlphaFoldDB" id="A0A2T9YLZ5"/>
<dbReference type="InterPro" id="IPR036865">
    <property type="entry name" value="CRAL-TRIO_dom_sf"/>
</dbReference>
<dbReference type="PANTHER" id="PTHR46590">
    <property type="entry name" value="PHOSPHATIDYLINOSITOL TRANSFER PROTEIN CSR1-RELATED"/>
    <property type="match status" value="1"/>
</dbReference>
<dbReference type="InterPro" id="IPR052432">
    <property type="entry name" value="PITP/CRAL-TRIO"/>
</dbReference>
<evidence type="ECO:0000313" key="2">
    <source>
        <dbReference type="EMBL" id="PVU93356.1"/>
    </source>
</evidence>
<name>A0A2T9YLZ5_9FUNG</name>
<organism evidence="2 3">
    <name type="scientific">Smittium simulii</name>
    <dbReference type="NCBI Taxonomy" id="133385"/>
    <lineage>
        <taxon>Eukaryota</taxon>
        <taxon>Fungi</taxon>
        <taxon>Fungi incertae sedis</taxon>
        <taxon>Zoopagomycota</taxon>
        <taxon>Kickxellomycotina</taxon>
        <taxon>Harpellomycetes</taxon>
        <taxon>Harpellales</taxon>
        <taxon>Legeriomycetaceae</taxon>
        <taxon>Smittium</taxon>
    </lineage>
</organism>
<protein>
    <recommendedName>
        <fullName evidence="1">CRAL-TRIO domain-containing protein</fullName>
    </recommendedName>
</protein>
<dbReference type="EMBL" id="MBFR01000131">
    <property type="protein sequence ID" value="PVU93356.1"/>
    <property type="molecule type" value="Genomic_DNA"/>
</dbReference>
<dbReference type="InterPro" id="IPR011074">
    <property type="entry name" value="CRAL/TRIO_N_dom"/>
</dbReference>
<dbReference type="SUPFAM" id="SSF52087">
    <property type="entry name" value="CRAL/TRIO domain"/>
    <property type="match status" value="1"/>
</dbReference>
<evidence type="ECO:0000259" key="1">
    <source>
        <dbReference type="PROSITE" id="PS50191"/>
    </source>
</evidence>
<sequence>MSHLTETLKKNYNEALLDTQGTFSNLNAEQEACLSHLWKLLLPILEQNDRIDFVYSESTGYGKSDQPIVKKNKDILFSQKVGEVCEKNALPPPSIKKSQTSFTSAFFTSFATLHPDSVLLKFLRARKWNVDKALEMLQEAVVWRAQNNVAELMWYGETNLNYRYIQKKASFIAGSDRLGQSVLYIEVNEVIPAQLSLKDLLKHTVHLMEVSMRNITLEHEKITIFIDVKNMSFKNFDWHFFKLFLKFLTDYYPESLALVLIYSSSWVFRSLWATIRMLLDPVVASKVHFAESFEDVLSFIDKDQLIQRYGGDLQTEYYYVLPYPGENDKMYNTADAQKSIDNFQSAYTAFLDATSAWVAADSNTTPTAKKHRDTCIQNLLNSAQHYENHHVAKNIYNRIQK</sequence>
<dbReference type="OrthoDB" id="43460at2759"/>
<dbReference type="Gene3D" id="3.40.525.10">
    <property type="entry name" value="CRAL-TRIO lipid binding domain"/>
    <property type="match status" value="1"/>
</dbReference>
<proteinExistence type="predicted"/>
<dbReference type="SMART" id="SM00516">
    <property type="entry name" value="SEC14"/>
    <property type="match status" value="1"/>
</dbReference>
<dbReference type="Pfam" id="PF03765">
    <property type="entry name" value="CRAL_TRIO_N"/>
    <property type="match status" value="1"/>
</dbReference>
<dbReference type="PANTHER" id="PTHR46590:SF1">
    <property type="entry name" value="PHOSPHATIDYLINOSITOL TRANSFER PROTEIN CSR1"/>
    <property type="match status" value="1"/>
</dbReference>
<dbReference type="Proteomes" id="UP000245383">
    <property type="component" value="Unassembled WGS sequence"/>
</dbReference>
<feature type="domain" description="CRAL-TRIO" evidence="1">
    <location>
        <begin position="172"/>
        <end position="317"/>
    </location>
</feature>
<dbReference type="SUPFAM" id="SSF46938">
    <property type="entry name" value="CRAL/TRIO N-terminal domain"/>
    <property type="match status" value="1"/>
</dbReference>
<dbReference type="InterPro" id="IPR001251">
    <property type="entry name" value="CRAL-TRIO_dom"/>
</dbReference>
<accession>A0A2T9YLZ5</accession>
<dbReference type="SMART" id="SM01100">
    <property type="entry name" value="CRAL_TRIO_N"/>
    <property type="match status" value="1"/>
</dbReference>
<evidence type="ECO:0000313" key="3">
    <source>
        <dbReference type="Proteomes" id="UP000245383"/>
    </source>
</evidence>
<dbReference type="Pfam" id="PF00650">
    <property type="entry name" value="CRAL_TRIO"/>
    <property type="match status" value="1"/>
</dbReference>
<keyword evidence="3" id="KW-1185">Reference proteome</keyword>
<dbReference type="InterPro" id="IPR036273">
    <property type="entry name" value="CRAL/TRIO_N_dom_sf"/>
</dbReference>
<dbReference type="PROSITE" id="PS50191">
    <property type="entry name" value="CRAL_TRIO"/>
    <property type="match status" value="1"/>
</dbReference>
<gene>
    <name evidence="2" type="ORF">BB561_003332</name>
</gene>
<reference evidence="2 3" key="1">
    <citation type="journal article" date="2018" name="MBio">
        <title>Comparative Genomics Reveals the Core Gene Toolbox for the Fungus-Insect Symbiosis.</title>
        <authorList>
            <person name="Wang Y."/>
            <person name="Stata M."/>
            <person name="Wang W."/>
            <person name="Stajich J.E."/>
            <person name="White M.M."/>
            <person name="Moncalvo J.M."/>
        </authorList>
    </citation>
    <scope>NUCLEOTIDE SEQUENCE [LARGE SCALE GENOMIC DNA]</scope>
    <source>
        <strain evidence="2 3">SWE-8-4</strain>
    </source>
</reference>
<comment type="caution">
    <text evidence="2">The sequence shown here is derived from an EMBL/GenBank/DDBJ whole genome shotgun (WGS) entry which is preliminary data.</text>
</comment>